<keyword evidence="2" id="KW-0067">ATP-binding</keyword>
<keyword evidence="1" id="KW-0547">Nucleotide-binding</keyword>
<dbReference type="PANTHER" id="PTHR14187">
    <property type="entry name" value="ALPHA KINASE/ELONGATION FACTOR 2 KINASE"/>
    <property type="match status" value="1"/>
</dbReference>
<dbReference type="Pfam" id="PF00012">
    <property type="entry name" value="HSP70"/>
    <property type="match status" value="1"/>
</dbReference>
<dbReference type="PANTHER" id="PTHR14187:SF5">
    <property type="entry name" value="HEAT SHOCK 70 KDA PROTEIN 12A"/>
    <property type="match status" value="1"/>
</dbReference>
<protein>
    <recommendedName>
        <fullName evidence="5">Hsp70-like protein</fullName>
    </recommendedName>
</protein>
<proteinExistence type="predicted"/>
<dbReference type="SUPFAM" id="SSF53067">
    <property type="entry name" value="Actin-like ATPase domain"/>
    <property type="match status" value="2"/>
</dbReference>
<reference evidence="3 4" key="1">
    <citation type="submission" date="2024-03" db="EMBL/GenBank/DDBJ databases">
        <title>A high-quality draft genome sequence of Diaporthe vaccinii, a causative agent of upright dieback and viscid rot disease in cranberry plants.</title>
        <authorList>
            <person name="Sarrasin M."/>
            <person name="Lang B.F."/>
            <person name="Burger G."/>
        </authorList>
    </citation>
    <scope>NUCLEOTIDE SEQUENCE [LARGE SCALE GENOMIC DNA]</scope>
    <source>
        <strain evidence="3 4">IS7</strain>
    </source>
</reference>
<evidence type="ECO:0000256" key="2">
    <source>
        <dbReference type="ARBA" id="ARBA00022840"/>
    </source>
</evidence>
<comment type="caution">
    <text evidence="3">The sequence shown here is derived from an EMBL/GenBank/DDBJ whole genome shotgun (WGS) entry which is preliminary data.</text>
</comment>
<sequence>MSAPITNPAAERLVISLDFGTTFSGVAYAFNTPGIQADVVAIQDWPGDFTTVNERPGGYFKGDYPMGEYATGSHPTGGYPTGGYPTRSQPTVFYPTEDCASGRLPMGDHLKVIIRLKYIPLEVILRSTIQCLIDRRGLLQFGVALLKTKIWVTDTCSPGLEGYRQPKVPTLILYDENDPSKFKWGGQVTWRDPAVHGVKLLLDPAQDKPDYLPATSFETDRNALPKDPVDVAADFIGAMYKHALSVAESSVLRDYFHMCEKEFVLSVPAVWSDKAKDLTLKAAKKAGIHPVTLIKEPEAAALYTLTTHDHSIKAGDSFVLCDAGGGTVDLITYEVKSIQPLELAELVPGKGGMVGSLGLNKLFEETVRRLVGEGQFESLKGTIGWAKALNEFDKTIKTGFNGDVTDVHFVNFPMAKLRDDPVEHLFGNCWEMTGDVLQDIFDPILRDILQLVEAQVTEATNKRGNRRIKGIFLVGGFGSSRYLKHRLVEVYEQDGIQIIQPHDSWGAIVKGAALSRVCNQASVVSTQAVRHYGVITMYRYDRLVDRGRPMVWYPEDGFNRVEKLNWYIYKGEDLKRDQTIKFPITRTLRKNYRMSDLIFTSRLHYSEATAAPSYPNSQVKECCMVRSDLTGVSPDYFVKRTGADGKTYFDVTYDLVLCTAAANLKFSLEIDGVELGSVEATYI</sequence>
<gene>
    <name evidence="3" type="ORF">FJTKL_12863</name>
</gene>
<dbReference type="InterPro" id="IPR043129">
    <property type="entry name" value="ATPase_NBD"/>
</dbReference>
<organism evidence="3 4">
    <name type="scientific">Diaporthe vaccinii</name>
    <dbReference type="NCBI Taxonomy" id="105482"/>
    <lineage>
        <taxon>Eukaryota</taxon>
        <taxon>Fungi</taxon>
        <taxon>Dikarya</taxon>
        <taxon>Ascomycota</taxon>
        <taxon>Pezizomycotina</taxon>
        <taxon>Sordariomycetes</taxon>
        <taxon>Sordariomycetidae</taxon>
        <taxon>Diaporthales</taxon>
        <taxon>Diaporthaceae</taxon>
        <taxon>Diaporthe</taxon>
        <taxon>Diaporthe eres species complex</taxon>
    </lineage>
</organism>
<evidence type="ECO:0000313" key="3">
    <source>
        <dbReference type="EMBL" id="KAL2291471.1"/>
    </source>
</evidence>
<dbReference type="Gene3D" id="3.90.640.10">
    <property type="entry name" value="Actin, Chain A, domain 4"/>
    <property type="match status" value="1"/>
</dbReference>
<dbReference type="Gene3D" id="3.30.420.40">
    <property type="match status" value="2"/>
</dbReference>
<dbReference type="CDD" id="cd10170">
    <property type="entry name" value="ASKHA_NBD_HSP70"/>
    <property type="match status" value="1"/>
</dbReference>
<dbReference type="EMBL" id="JBAWTH010000006">
    <property type="protein sequence ID" value="KAL2291471.1"/>
    <property type="molecule type" value="Genomic_DNA"/>
</dbReference>
<keyword evidence="4" id="KW-1185">Reference proteome</keyword>
<dbReference type="InterPro" id="IPR013126">
    <property type="entry name" value="Hsp_70_fam"/>
</dbReference>
<accession>A0ABR4F9V6</accession>
<dbReference type="Proteomes" id="UP001600888">
    <property type="component" value="Unassembled WGS sequence"/>
</dbReference>
<evidence type="ECO:0000256" key="1">
    <source>
        <dbReference type="ARBA" id="ARBA00022741"/>
    </source>
</evidence>
<evidence type="ECO:0008006" key="5">
    <source>
        <dbReference type="Google" id="ProtNLM"/>
    </source>
</evidence>
<name>A0ABR4F9V6_9PEZI</name>
<evidence type="ECO:0000313" key="4">
    <source>
        <dbReference type="Proteomes" id="UP001600888"/>
    </source>
</evidence>